<accession>A0A9P9YM73</accession>
<gene>
    <name evidence="6" type="ORF">M5D96_006972</name>
</gene>
<dbReference type="PANTHER" id="PTHR16047:SF7">
    <property type="entry name" value="E3 UBIQUITIN-PROTEIN LIGASE RFWD3"/>
    <property type="match status" value="1"/>
</dbReference>
<dbReference type="GO" id="GO:0036297">
    <property type="term" value="P:interstrand cross-link repair"/>
    <property type="evidence" value="ECO:0007669"/>
    <property type="project" value="InterPro"/>
</dbReference>
<evidence type="ECO:0000256" key="1">
    <source>
        <dbReference type="ARBA" id="ARBA00022771"/>
    </source>
</evidence>
<dbReference type="GO" id="GO:0005634">
    <property type="term" value="C:nucleus"/>
    <property type="evidence" value="ECO:0007669"/>
    <property type="project" value="InterPro"/>
</dbReference>
<evidence type="ECO:0000256" key="3">
    <source>
        <dbReference type="PROSITE-ProRule" id="PRU00175"/>
    </source>
</evidence>
<proteinExistence type="predicted"/>
<keyword evidence="2" id="KW-0862">Zinc</keyword>
<keyword evidence="1 3" id="KW-0863">Zinc-finger</keyword>
<dbReference type="GO" id="GO:0016567">
    <property type="term" value="P:protein ubiquitination"/>
    <property type="evidence" value="ECO:0007669"/>
    <property type="project" value="InterPro"/>
</dbReference>
<dbReference type="AlphaFoldDB" id="A0A9P9YM73"/>
<name>A0A9P9YM73_9MUSC</name>
<dbReference type="SUPFAM" id="SSF57850">
    <property type="entry name" value="RING/U-box"/>
    <property type="match status" value="1"/>
</dbReference>
<dbReference type="PROSITE" id="PS50089">
    <property type="entry name" value="ZF_RING_2"/>
    <property type="match status" value="1"/>
</dbReference>
<reference evidence="6" key="1">
    <citation type="journal article" date="2023" name="Genome Biol. Evol.">
        <title>Long-read-based Genome Assembly of Drosophila gunungcola Reveals Fewer Chemosensory Genes in Flower-breeding Species.</title>
        <authorList>
            <person name="Negi A."/>
            <person name="Liao B.Y."/>
            <person name="Yeh S.D."/>
        </authorList>
    </citation>
    <scope>NUCLEOTIDE SEQUENCE</scope>
    <source>
        <strain evidence="6">Sukarami</strain>
    </source>
</reference>
<dbReference type="PANTHER" id="PTHR16047">
    <property type="entry name" value="RFWD3 PROTEIN"/>
    <property type="match status" value="1"/>
</dbReference>
<sequence>MNPGSSKPGASCSDSSLSQQMKQNFRKMNDLVVRGAWSNASLEQRVHQLELLNAQLEQFNSERVGILQQLQQEMSNYATIQEKYLEQEQSMQLIVRELELDRQGLLDELAVKDLMSTDSIDDLSEELNGLNQQLNGMSEDITCSICLSPWESEGAHRLVSLRCGHLFGNKCIRTALRQSRQCPICMKRAHPADVRKIYGRSILPS</sequence>
<feature type="domain" description="RING-type" evidence="5">
    <location>
        <begin position="143"/>
        <end position="185"/>
    </location>
</feature>
<dbReference type="CDD" id="cd16450">
    <property type="entry name" value="mRING-C3HGC3_RFWD3"/>
    <property type="match status" value="1"/>
</dbReference>
<dbReference type="Pfam" id="PF13639">
    <property type="entry name" value="zf-RING_2"/>
    <property type="match status" value="1"/>
</dbReference>
<evidence type="ECO:0000256" key="2">
    <source>
        <dbReference type="ARBA" id="ARBA00022833"/>
    </source>
</evidence>
<keyword evidence="7" id="KW-1185">Reference proteome</keyword>
<evidence type="ECO:0000259" key="5">
    <source>
        <dbReference type="PROSITE" id="PS50089"/>
    </source>
</evidence>
<dbReference type="InterPro" id="IPR037381">
    <property type="entry name" value="RFWD3"/>
</dbReference>
<dbReference type="Gene3D" id="3.30.40.10">
    <property type="entry name" value="Zinc/RING finger domain, C3HC4 (zinc finger)"/>
    <property type="match status" value="1"/>
</dbReference>
<keyword evidence="1 3" id="KW-0479">Metal-binding</keyword>
<dbReference type="GO" id="GO:0004842">
    <property type="term" value="F:ubiquitin-protein transferase activity"/>
    <property type="evidence" value="ECO:0007669"/>
    <property type="project" value="InterPro"/>
</dbReference>
<comment type="caution">
    <text evidence="6">The sequence shown here is derived from an EMBL/GenBank/DDBJ whole genome shotgun (WGS) entry which is preliminary data.</text>
</comment>
<dbReference type="InterPro" id="IPR013083">
    <property type="entry name" value="Znf_RING/FYVE/PHD"/>
</dbReference>
<keyword evidence="4" id="KW-0175">Coiled coil</keyword>
<evidence type="ECO:0000256" key="4">
    <source>
        <dbReference type="SAM" id="Coils"/>
    </source>
</evidence>
<dbReference type="GO" id="GO:0008270">
    <property type="term" value="F:zinc ion binding"/>
    <property type="evidence" value="ECO:0007669"/>
    <property type="project" value="UniProtKB-KW"/>
</dbReference>
<organism evidence="6 7">
    <name type="scientific">Drosophila gunungcola</name>
    <name type="common">fruit fly</name>
    <dbReference type="NCBI Taxonomy" id="103775"/>
    <lineage>
        <taxon>Eukaryota</taxon>
        <taxon>Metazoa</taxon>
        <taxon>Ecdysozoa</taxon>
        <taxon>Arthropoda</taxon>
        <taxon>Hexapoda</taxon>
        <taxon>Insecta</taxon>
        <taxon>Pterygota</taxon>
        <taxon>Neoptera</taxon>
        <taxon>Endopterygota</taxon>
        <taxon>Diptera</taxon>
        <taxon>Brachycera</taxon>
        <taxon>Muscomorpha</taxon>
        <taxon>Ephydroidea</taxon>
        <taxon>Drosophilidae</taxon>
        <taxon>Drosophila</taxon>
        <taxon>Sophophora</taxon>
    </lineage>
</organism>
<feature type="coiled-coil region" evidence="4">
    <location>
        <begin position="39"/>
        <end position="87"/>
    </location>
</feature>
<dbReference type="Proteomes" id="UP001059596">
    <property type="component" value="Unassembled WGS sequence"/>
</dbReference>
<dbReference type="EMBL" id="JAMKOV010000005">
    <property type="protein sequence ID" value="KAI8039558.1"/>
    <property type="molecule type" value="Genomic_DNA"/>
</dbReference>
<dbReference type="SMART" id="SM00184">
    <property type="entry name" value="RING"/>
    <property type="match status" value="1"/>
</dbReference>
<protein>
    <recommendedName>
        <fullName evidence="5">RING-type domain-containing protein</fullName>
    </recommendedName>
</protein>
<evidence type="ECO:0000313" key="6">
    <source>
        <dbReference type="EMBL" id="KAI8039558.1"/>
    </source>
</evidence>
<dbReference type="InterPro" id="IPR001841">
    <property type="entry name" value="Znf_RING"/>
</dbReference>
<evidence type="ECO:0000313" key="7">
    <source>
        <dbReference type="Proteomes" id="UP001059596"/>
    </source>
</evidence>